<evidence type="ECO:0000256" key="1">
    <source>
        <dbReference type="ARBA" id="ARBA00023118"/>
    </source>
</evidence>
<accession>A0A1B7LJM7</accession>
<dbReference type="EMBL" id="LYVF01000009">
    <property type="protein sequence ID" value="OAT86756.1"/>
    <property type="molecule type" value="Genomic_DNA"/>
</dbReference>
<dbReference type="InterPro" id="IPR023825">
    <property type="entry name" value="CRISPR-assoc_RAMP_BGP1436"/>
</dbReference>
<dbReference type="OrthoDB" id="5362408at2"/>
<reference evidence="3 4" key="1">
    <citation type="submission" date="2016-04" db="EMBL/GenBank/DDBJ databases">
        <authorList>
            <person name="Evans L.H."/>
            <person name="Alamgir A."/>
            <person name="Owens N."/>
            <person name="Weber N.D."/>
            <person name="Virtaneva K."/>
            <person name="Barbian K."/>
            <person name="Babar A."/>
            <person name="Rosenke K."/>
        </authorList>
    </citation>
    <scope>NUCLEOTIDE SEQUENCE [LARGE SCALE GENOMIC DNA]</scope>
    <source>
        <strain evidence="3 4">LMa1</strain>
    </source>
</reference>
<dbReference type="GO" id="GO:0051607">
    <property type="term" value="P:defense response to virus"/>
    <property type="evidence" value="ECO:0007669"/>
    <property type="project" value="UniProtKB-KW"/>
</dbReference>
<dbReference type="NCBIfam" id="TIGR03986">
    <property type="entry name" value="TIGR03986 family CRISPR-associated RAMP protein"/>
    <property type="match status" value="1"/>
</dbReference>
<evidence type="ECO:0000313" key="3">
    <source>
        <dbReference type="EMBL" id="OAT86756.1"/>
    </source>
</evidence>
<dbReference type="STRING" id="1838280.A6M21_02780"/>
<organism evidence="3 4">
    <name type="scientific">Desulfotomaculum copahuensis</name>
    <dbReference type="NCBI Taxonomy" id="1838280"/>
    <lineage>
        <taxon>Bacteria</taxon>
        <taxon>Bacillati</taxon>
        <taxon>Bacillota</taxon>
        <taxon>Clostridia</taxon>
        <taxon>Eubacteriales</taxon>
        <taxon>Desulfotomaculaceae</taxon>
        <taxon>Desulfotomaculum</taxon>
    </lineage>
</organism>
<name>A0A1B7LJM7_9FIRM</name>
<proteinExistence type="predicted"/>
<dbReference type="Pfam" id="PF03787">
    <property type="entry name" value="RAMPs"/>
    <property type="match status" value="1"/>
</dbReference>
<keyword evidence="4" id="KW-1185">Reference proteome</keyword>
<comment type="caution">
    <text evidence="3">The sequence shown here is derived from an EMBL/GenBank/DDBJ whole genome shotgun (WGS) entry which is preliminary data.</text>
</comment>
<dbReference type="AlphaFoldDB" id="A0A1B7LJM7"/>
<feature type="domain" description="CRISPR type III-associated protein" evidence="2">
    <location>
        <begin position="24"/>
        <end position="526"/>
    </location>
</feature>
<evidence type="ECO:0000259" key="2">
    <source>
        <dbReference type="Pfam" id="PF03787"/>
    </source>
</evidence>
<gene>
    <name evidence="3" type="ORF">A6M21_02780</name>
</gene>
<protein>
    <submittedName>
        <fullName evidence="3">CRISPR-associated RAMP family protein</fullName>
    </submittedName>
</protein>
<dbReference type="Proteomes" id="UP000078532">
    <property type="component" value="Unassembled WGS sequence"/>
</dbReference>
<keyword evidence="1" id="KW-0051">Antiviral defense</keyword>
<sequence length="638" mass="72020">MTVDVGSLPGHDVYTCNNGYIDCTLTVETPLYIRSAMSPDFFKKYGDKEFHELAEDHKNERARFFSTNGPGRPPQPVIPGSSLRGMTRSLLEIASFGKMQWVAGEPGVTFRAVAASQKKDPLAAVYRSMMTGVKAGYLEKKRNDWFIIPALEPVKCGLAAKKPYKPYLEVKDKKITGLRGFIKLEDPEYIPQYHDISFDGKIIKGKFVVQKIGARNAGYKYKGVLVCTGSMRETAGEAASQEQKTRRTTHVIVLEKDNGANPLKIEKNVLEDYKNTLTPFQKEKPFDREYGCLVDGRPVFYILENRRVFFFGHCPNFRIPAIPEQLNRAATPRDFVPLALRGEGELDMAEAIFGFAPSAAKEVKEKITDGRSGRVFFTDARLLPAPGGCLSAEKPVPPKVLSSPKPTAFQHYLTQSEPDNPSRLCHYASPLHATVIRGHKLYWHKGCVNLKDIVESDKEKMKRFFKQYTRIIPVKPGVKFTFRIYFENLKDEELGALLWVLMLPGKKGIGYRHKLGMGKPLGMGTVKIVPELNLMERKSRYMKLMQNGIWYQGDVVNKSPEQLMKAFESKILEAIDSTDKENADCLADTGRIMRLLKILEWPGPPRESTGYMELSSFKDRRVLPDPLDIDKSDRDGSL</sequence>
<evidence type="ECO:0000313" key="4">
    <source>
        <dbReference type="Proteomes" id="UP000078532"/>
    </source>
</evidence>
<dbReference type="InterPro" id="IPR005537">
    <property type="entry name" value="RAMP_III_fam"/>
</dbReference>